<accession>A0A1G7AMF7</accession>
<keyword evidence="7" id="KW-1185">Reference proteome</keyword>
<dbReference type="PANTHER" id="PTHR10587">
    <property type="entry name" value="GLYCOSYL TRANSFERASE-RELATED"/>
    <property type="match status" value="1"/>
</dbReference>
<dbReference type="AlphaFoldDB" id="A0A1G7AMF7"/>
<evidence type="ECO:0000256" key="4">
    <source>
        <dbReference type="ARBA" id="ARBA00032976"/>
    </source>
</evidence>
<proteinExistence type="inferred from homology"/>
<dbReference type="RefSeq" id="WP_089954418.1">
    <property type="nucleotide sequence ID" value="NZ_FNAV01000001.1"/>
</dbReference>
<dbReference type="STRING" id="282683.SAMN04488105_101240"/>
<dbReference type="Proteomes" id="UP000198994">
    <property type="component" value="Unassembled WGS sequence"/>
</dbReference>
<feature type="domain" description="NodB homology" evidence="5">
    <location>
        <begin position="17"/>
        <end position="197"/>
    </location>
</feature>
<comment type="function">
    <text evidence="1">Is involved in generating a small heat-stable compound (Nod), an acylated oligomer of N-acetylglucosamine, that stimulates mitosis in various plant protoplasts.</text>
</comment>
<dbReference type="GO" id="GO:0016810">
    <property type="term" value="F:hydrolase activity, acting on carbon-nitrogen (but not peptide) bonds"/>
    <property type="evidence" value="ECO:0007669"/>
    <property type="project" value="InterPro"/>
</dbReference>
<dbReference type="Pfam" id="PF01522">
    <property type="entry name" value="Polysacc_deac_1"/>
    <property type="match status" value="1"/>
</dbReference>
<evidence type="ECO:0000256" key="1">
    <source>
        <dbReference type="ARBA" id="ARBA00003236"/>
    </source>
</evidence>
<evidence type="ECO:0000313" key="6">
    <source>
        <dbReference type="EMBL" id="SDE15657.1"/>
    </source>
</evidence>
<dbReference type="Gene3D" id="3.20.20.370">
    <property type="entry name" value="Glycoside hydrolase/deacetylase"/>
    <property type="match status" value="1"/>
</dbReference>
<comment type="similarity">
    <text evidence="2">Belongs to the polysaccharide deacetylase family.</text>
</comment>
<protein>
    <recommendedName>
        <fullName evidence="3">Chitooligosaccharide deacetylase</fullName>
    </recommendedName>
    <alternativeName>
        <fullName evidence="4">Nodulation protein B</fullName>
    </alternativeName>
</protein>
<gene>
    <name evidence="6" type="ORF">SAMN04488105_101240</name>
</gene>
<evidence type="ECO:0000313" key="7">
    <source>
        <dbReference type="Proteomes" id="UP000198994"/>
    </source>
</evidence>
<sequence>MPQPPVTKPVYRAAGGRTVWVTLDDGPHPSRTSQILSALGRHGVKAVFFVVGTNAKAQPSLLRDISGAGHLIGNHTWDHPDLSRLSASAVRDQLERTRDVIAQYPGGTTLFRPPYGAHNATVDKVVSQLGYRSILWSVDTLDWNKSYKPDKWIQHGLDQIRNRTSSLVLAHDIQKTTAAHFDAFLSRISALSKTAFGAPQDI</sequence>
<dbReference type="PROSITE" id="PS51677">
    <property type="entry name" value="NODB"/>
    <property type="match status" value="1"/>
</dbReference>
<dbReference type="OrthoDB" id="5291101at2"/>
<dbReference type="InterPro" id="IPR002509">
    <property type="entry name" value="NODB_dom"/>
</dbReference>
<dbReference type="GO" id="GO:0005975">
    <property type="term" value="P:carbohydrate metabolic process"/>
    <property type="evidence" value="ECO:0007669"/>
    <property type="project" value="InterPro"/>
</dbReference>
<dbReference type="EMBL" id="FNAV01000001">
    <property type="protein sequence ID" value="SDE15657.1"/>
    <property type="molecule type" value="Genomic_DNA"/>
</dbReference>
<dbReference type="CDD" id="cd10917">
    <property type="entry name" value="CE4_NodB_like_6s_7s"/>
    <property type="match status" value="1"/>
</dbReference>
<organism evidence="6 7">
    <name type="scientific">Salipiger thiooxidans</name>
    <dbReference type="NCBI Taxonomy" id="282683"/>
    <lineage>
        <taxon>Bacteria</taxon>
        <taxon>Pseudomonadati</taxon>
        <taxon>Pseudomonadota</taxon>
        <taxon>Alphaproteobacteria</taxon>
        <taxon>Rhodobacterales</taxon>
        <taxon>Roseobacteraceae</taxon>
        <taxon>Salipiger</taxon>
    </lineage>
</organism>
<evidence type="ECO:0000259" key="5">
    <source>
        <dbReference type="PROSITE" id="PS51677"/>
    </source>
</evidence>
<evidence type="ECO:0000256" key="3">
    <source>
        <dbReference type="ARBA" id="ARBA00020071"/>
    </source>
</evidence>
<name>A0A1G7AMF7_9RHOB</name>
<reference evidence="7" key="1">
    <citation type="submission" date="2016-10" db="EMBL/GenBank/DDBJ databases">
        <authorList>
            <person name="Varghese N."/>
            <person name="Submissions S."/>
        </authorList>
    </citation>
    <scope>NUCLEOTIDE SEQUENCE [LARGE SCALE GENOMIC DNA]</scope>
    <source>
        <strain evidence="7">DSM 10146</strain>
    </source>
</reference>
<dbReference type="SUPFAM" id="SSF88713">
    <property type="entry name" value="Glycoside hydrolase/deacetylase"/>
    <property type="match status" value="1"/>
</dbReference>
<dbReference type="InterPro" id="IPR011330">
    <property type="entry name" value="Glyco_hydro/deAcase_b/a-brl"/>
</dbReference>
<dbReference type="InterPro" id="IPR050248">
    <property type="entry name" value="Polysacc_deacetylase_ArnD"/>
</dbReference>
<evidence type="ECO:0000256" key="2">
    <source>
        <dbReference type="ARBA" id="ARBA00010973"/>
    </source>
</evidence>